<organism evidence="6 7">
    <name type="scientific">Symbiodinium pilosum</name>
    <name type="common">Dinoflagellate</name>
    <dbReference type="NCBI Taxonomy" id="2952"/>
    <lineage>
        <taxon>Eukaryota</taxon>
        <taxon>Sar</taxon>
        <taxon>Alveolata</taxon>
        <taxon>Dinophyceae</taxon>
        <taxon>Suessiales</taxon>
        <taxon>Symbiodiniaceae</taxon>
        <taxon>Symbiodinium</taxon>
    </lineage>
</organism>
<dbReference type="EMBL" id="CAJNIZ010001858">
    <property type="protein sequence ID" value="CAE7201443.1"/>
    <property type="molecule type" value="Genomic_DNA"/>
</dbReference>
<reference evidence="6" key="1">
    <citation type="submission" date="2021-02" db="EMBL/GenBank/DDBJ databases">
        <authorList>
            <person name="Dougan E. K."/>
            <person name="Rhodes N."/>
            <person name="Thang M."/>
            <person name="Chan C."/>
        </authorList>
    </citation>
    <scope>NUCLEOTIDE SEQUENCE</scope>
</reference>
<keyword evidence="5" id="KW-0472">Membrane</keyword>
<proteinExistence type="predicted"/>
<keyword evidence="3" id="KW-0812">Transmembrane</keyword>
<comment type="caution">
    <text evidence="6">The sequence shown here is derived from an EMBL/GenBank/DDBJ whole genome shotgun (WGS) entry which is preliminary data.</text>
</comment>
<evidence type="ECO:0000256" key="1">
    <source>
        <dbReference type="ARBA" id="ARBA00004651"/>
    </source>
</evidence>
<keyword evidence="4" id="KW-1133">Transmembrane helix</keyword>
<evidence type="ECO:0000256" key="5">
    <source>
        <dbReference type="ARBA" id="ARBA00023136"/>
    </source>
</evidence>
<dbReference type="OrthoDB" id="68611at2759"/>
<evidence type="ECO:0000256" key="2">
    <source>
        <dbReference type="ARBA" id="ARBA00022475"/>
    </source>
</evidence>
<evidence type="ECO:0000256" key="4">
    <source>
        <dbReference type="ARBA" id="ARBA00022989"/>
    </source>
</evidence>
<dbReference type="AlphaFoldDB" id="A0A812JAG6"/>
<dbReference type="Proteomes" id="UP000649617">
    <property type="component" value="Unassembled WGS sequence"/>
</dbReference>
<dbReference type="PANTHER" id="PTHR30509:SF9">
    <property type="entry name" value="MULTIDRUG RESISTANCE PROTEIN MDTO"/>
    <property type="match status" value="1"/>
</dbReference>
<keyword evidence="7" id="KW-1185">Reference proteome</keyword>
<comment type="subcellular location">
    <subcellularLocation>
        <location evidence="1">Cell membrane</location>
        <topology evidence="1">Multi-pass membrane protein</topology>
    </subcellularLocation>
</comment>
<evidence type="ECO:0000256" key="3">
    <source>
        <dbReference type="ARBA" id="ARBA00022692"/>
    </source>
</evidence>
<protein>
    <submittedName>
        <fullName evidence="6">Uncharacterized protein</fullName>
    </submittedName>
</protein>
<dbReference type="GO" id="GO:0005886">
    <property type="term" value="C:plasma membrane"/>
    <property type="evidence" value="ECO:0007669"/>
    <property type="project" value="UniProtKB-SubCell"/>
</dbReference>
<sequence>MQTIWGMKVEWALRTSFAATLTAIYSVHPEVQSAEWDHATVFAPVLAIACVSGPNLGATLHHAWQMWTAAVMGCFASMVVNESLRPVNPTLLREWLTCVLFLLTVFFLCSRPWALVQKRVSVGVMLCGTIPMSISNHSKEWWFPWTTGTPCTVGLAAAVLSMLVPTPHFASWELQQRLAHQAVTERQVLQCQYHAVASASRAQHVAAAHLLEAFRDNLAAMRGLLKLSQEIYPNPKGSMQILASLSRDFALVLSEERRSA</sequence>
<accession>A0A812JAG6</accession>
<name>A0A812JAG6_SYMPI</name>
<evidence type="ECO:0000313" key="6">
    <source>
        <dbReference type="EMBL" id="CAE7201443.1"/>
    </source>
</evidence>
<evidence type="ECO:0000313" key="7">
    <source>
        <dbReference type="Proteomes" id="UP000649617"/>
    </source>
</evidence>
<keyword evidence="2" id="KW-1003">Cell membrane</keyword>
<dbReference type="PANTHER" id="PTHR30509">
    <property type="entry name" value="P-HYDROXYBENZOIC ACID EFFLUX PUMP SUBUNIT-RELATED"/>
    <property type="match status" value="1"/>
</dbReference>
<gene>
    <name evidence="6" type="ORF">SPIL2461_LOCUS1827</name>
</gene>